<accession>A0A9N9P2G9</accession>
<organism evidence="1 2">
    <name type="scientific">Dentiscutata erythropus</name>
    <dbReference type="NCBI Taxonomy" id="1348616"/>
    <lineage>
        <taxon>Eukaryota</taxon>
        <taxon>Fungi</taxon>
        <taxon>Fungi incertae sedis</taxon>
        <taxon>Mucoromycota</taxon>
        <taxon>Glomeromycotina</taxon>
        <taxon>Glomeromycetes</taxon>
        <taxon>Diversisporales</taxon>
        <taxon>Gigasporaceae</taxon>
        <taxon>Dentiscutata</taxon>
    </lineage>
</organism>
<protein>
    <submittedName>
        <fullName evidence="1">24266_t:CDS:1</fullName>
    </submittedName>
</protein>
<evidence type="ECO:0000313" key="2">
    <source>
        <dbReference type="Proteomes" id="UP000789405"/>
    </source>
</evidence>
<gene>
    <name evidence="1" type="ORF">DERYTH_LOCUS22500</name>
</gene>
<reference evidence="1" key="1">
    <citation type="submission" date="2021-06" db="EMBL/GenBank/DDBJ databases">
        <authorList>
            <person name="Kallberg Y."/>
            <person name="Tangrot J."/>
            <person name="Rosling A."/>
        </authorList>
    </citation>
    <scope>NUCLEOTIDE SEQUENCE</scope>
    <source>
        <strain evidence="1">MA453B</strain>
    </source>
</reference>
<keyword evidence="2" id="KW-1185">Reference proteome</keyword>
<feature type="non-terminal residue" evidence="1">
    <location>
        <position position="42"/>
    </location>
</feature>
<dbReference type="EMBL" id="CAJVPY010031401">
    <property type="protein sequence ID" value="CAG8796535.1"/>
    <property type="molecule type" value="Genomic_DNA"/>
</dbReference>
<proteinExistence type="predicted"/>
<name>A0A9N9P2G9_9GLOM</name>
<dbReference type="OrthoDB" id="2325450at2759"/>
<dbReference type="AlphaFoldDB" id="A0A9N9P2G9"/>
<evidence type="ECO:0000313" key="1">
    <source>
        <dbReference type="EMBL" id="CAG8796535.1"/>
    </source>
</evidence>
<comment type="caution">
    <text evidence="1">The sequence shown here is derived from an EMBL/GenBank/DDBJ whole genome shotgun (WGS) entry which is preliminary data.</text>
</comment>
<dbReference type="Proteomes" id="UP000789405">
    <property type="component" value="Unassembled WGS sequence"/>
</dbReference>
<sequence>MADNINKLACLTLPQEPEYPDPIISTAVDYINDQEYNTLDND</sequence>